<evidence type="ECO:0000256" key="1">
    <source>
        <dbReference type="ARBA" id="ARBA00001927"/>
    </source>
</evidence>
<dbReference type="RefSeq" id="WP_256641318.1">
    <property type="nucleotide sequence ID" value="NZ_CP051006.1"/>
</dbReference>
<keyword evidence="4 8" id="KW-0249">Electron transport</keyword>
<evidence type="ECO:0000256" key="4">
    <source>
        <dbReference type="ARBA" id="ARBA00022982"/>
    </source>
</evidence>
<protein>
    <recommendedName>
        <fullName evidence="8">Ferredoxin</fullName>
    </recommendedName>
</protein>
<name>A0A7H1QBV1_9ACTN</name>
<dbReference type="AlphaFoldDB" id="A0A7H1QBV1"/>
<evidence type="ECO:0000256" key="3">
    <source>
        <dbReference type="ARBA" id="ARBA00022723"/>
    </source>
</evidence>
<keyword evidence="2 8" id="KW-0813">Transport</keyword>
<dbReference type="GO" id="GO:0005506">
    <property type="term" value="F:iron ion binding"/>
    <property type="evidence" value="ECO:0007669"/>
    <property type="project" value="UniProtKB-UniRule"/>
</dbReference>
<keyword evidence="3 8" id="KW-0479">Metal-binding</keyword>
<evidence type="ECO:0000256" key="7">
    <source>
        <dbReference type="ARBA" id="ARBA00023291"/>
    </source>
</evidence>
<evidence type="ECO:0000256" key="6">
    <source>
        <dbReference type="ARBA" id="ARBA00023014"/>
    </source>
</evidence>
<dbReference type="InterPro" id="IPR051269">
    <property type="entry name" value="Fe-S_cluster_ET"/>
</dbReference>
<dbReference type="PANTHER" id="PTHR36923">
    <property type="entry name" value="FERREDOXIN"/>
    <property type="match status" value="1"/>
</dbReference>
<sequence>MTRIEIEMDLCCGAGACVLAAPAVFDQNDDDGTVILLDATPPADQREAAQEAAARCPTSAIRVV</sequence>
<dbReference type="Pfam" id="PF13459">
    <property type="entry name" value="Fer4_15"/>
    <property type="match status" value="1"/>
</dbReference>
<dbReference type="InterPro" id="IPR001080">
    <property type="entry name" value="3Fe4S_ferredoxin"/>
</dbReference>
<evidence type="ECO:0000256" key="2">
    <source>
        <dbReference type="ARBA" id="ARBA00022448"/>
    </source>
</evidence>
<proteinExistence type="predicted"/>
<keyword evidence="6 8" id="KW-0411">Iron-sulfur</keyword>
<comment type="function">
    <text evidence="8">Ferredoxins are iron-sulfur proteins that transfer electrons in a wide variety of metabolic reactions.</text>
</comment>
<dbReference type="SUPFAM" id="SSF54862">
    <property type="entry name" value="4Fe-4S ferredoxins"/>
    <property type="match status" value="1"/>
</dbReference>
<evidence type="ECO:0000256" key="8">
    <source>
        <dbReference type="RuleBase" id="RU368020"/>
    </source>
</evidence>
<evidence type="ECO:0000256" key="5">
    <source>
        <dbReference type="ARBA" id="ARBA00023004"/>
    </source>
</evidence>
<dbReference type="PRINTS" id="PR00352">
    <property type="entry name" value="3FE4SFRDOXIN"/>
</dbReference>
<dbReference type="GeneID" id="91467045"/>
<dbReference type="KEGG" id="sgf:HEP81_07549"/>
<dbReference type="GO" id="GO:0009055">
    <property type="term" value="F:electron transfer activity"/>
    <property type="evidence" value="ECO:0007669"/>
    <property type="project" value="UniProtKB-UniRule"/>
</dbReference>
<gene>
    <name evidence="9" type="ORF">HEP81_07549</name>
</gene>
<dbReference type="EMBL" id="CP051006">
    <property type="protein sequence ID" value="QNT97781.1"/>
    <property type="molecule type" value="Genomic_DNA"/>
</dbReference>
<dbReference type="Proteomes" id="UP000516422">
    <property type="component" value="Chromosome"/>
</dbReference>
<organism evidence="9 10">
    <name type="scientific">Streptomyces griseofuscus</name>
    <dbReference type="NCBI Taxonomy" id="146922"/>
    <lineage>
        <taxon>Bacteria</taxon>
        <taxon>Bacillati</taxon>
        <taxon>Actinomycetota</taxon>
        <taxon>Actinomycetes</taxon>
        <taxon>Kitasatosporales</taxon>
        <taxon>Streptomycetaceae</taxon>
        <taxon>Streptomyces</taxon>
    </lineage>
</organism>
<comment type="cofactor">
    <cofactor evidence="1">
        <name>[3Fe-4S] cluster</name>
        <dbReference type="ChEBI" id="CHEBI:21137"/>
    </cofactor>
</comment>
<keyword evidence="5 8" id="KW-0408">Iron</keyword>
<evidence type="ECO:0000313" key="9">
    <source>
        <dbReference type="EMBL" id="QNT97781.1"/>
    </source>
</evidence>
<evidence type="ECO:0000313" key="10">
    <source>
        <dbReference type="Proteomes" id="UP000516422"/>
    </source>
</evidence>
<dbReference type="GO" id="GO:0051538">
    <property type="term" value="F:3 iron, 4 sulfur cluster binding"/>
    <property type="evidence" value="ECO:0007669"/>
    <property type="project" value="UniProtKB-KW"/>
</dbReference>
<reference evidence="9 10" key="1">
    <citation type="submission" date="2020-04" db="EMBL/GenBank/DDBJ databases">
        <title>Characterization and engineering of Streptomyces griseofuscus DSM40191 as a potential heterologous host for expression of BGCs.</title>
        <authorList>
            <person name="Gren T."/>
            <person name="Whitford C.M."/>
            <person name="Mohite O.S."/>
            <person name="Joergensen T.S."/>
            <person name="Nielsen J.B."/>
            <person name="Lee S.Y."/>
            <person name="Weber T."/>
        </authorList>
    </citation>
    <scope>NUCLEOTIDE SEQUENCE [LARGE SCALE GENOMIC DNA]</scope>
    <source>
        <strain evidence="9 10">DSM 40191</strain>
    </source>
</reference>
<accession>A0A7H1QBV1</accession>
<dbReference type="Gene3D" id="3.30.70.20">
    <property type="match status" value="1"/>
</dbReference>
<keyword evidence="7" id="KW-0003">3Fe-4S</keyword>
<dbReference type="PANTHER" id="PTHR36923:SF3">
    <property type="entry name" value="FERREDOXIN"/>
    <property type="match status" value="1"/>
</dbReference>